<feature type="domain" description="Fungal lipase-type" evidence="5">
    <location>
        <begin position="113"/>
        <end position="276"/>
    </location>
</feature>
<dbReference type="PANTHER" id="PTHR46640">
    <property type="entry name" value="TRIACYLGLYCEROL LIPASE, PUTATIVE (AFU_ORTHOLOGUE AFUA_6G06510)-RELATED"/>
    <property type="match status" value="1"/>
</dbReference>
<dbReference type="EMBL" id="ML977151">
    <property type="protein sequence ID" value="KAF1987652.1"/>
    <property type="molecule type" value="Genomic_DNA"/>
</dbReference>
<keyword evidence="7" id="KW-1185">Reference proteome</keyword>
<organism evidence="6 7">
    <name type="scientific">Aulographum hederae CBS 113979</name>
    <dbReference type="NCBI Taxonomy" id="1176131"/>
    <lineage>
        <taxon>Eukaryota</taxon>
        <taxon>Fungi</taxon>
        <taxon>Dikarya</taxon>
        <taxon>Ascomycota</taxon>
        <taxon>Pezizomycotina</taxon>
        <taxon>Dothideomycetes</taxon>
        <taxon>Pleosporomycetidae</taxon>
        <taxon>Aulographales</taxon>
        <taxon>Aulographaceae</taxon>
    </lineage>
</organism>
<feature type="chain" id="PRO_5026324312" evidence="4">
    <location>
        <begin position="20"/>
        <end position="409"/>
    </location>
</feature>
<feature type="compositionally biased region" description="Pro residues" evidence="3">
    <location>
        <begin position="148"/>
        <end position="158"/>
    </location>
</feature>
<accession>A0A6G1H3M1</accession>
<dbReference type="InterPro" id="IPR051299">
    <property type="entry name" value="AB_hydrolase_lip/est"/>
</dbReference>
<dbReference type="SUPFAM" id="SSF53474">
    <property type="entry name" value="alpha/beta-Hydrolases"/>
    <property type="match status" value="1"/>
</dbReference>
<reference evidence="6" key="1">
    <citation type="journal article" date="2020" name="Stud. Mycol.">
        <title>101 Dothideomycetes genomes: a test case for predicting lifestyles and emergence of pathogens.</title>
        <authorList>
            <person name="Haridas S."/>
            <person name="Albert R."/>
            <person name="Binder M."/>
            <person name="Bloem J."/>
            <person name="Labutti K."/>
            <person name="Salamov A."/>
            <person name="Andreopoulos B."/>
            <person name="Baker S."/>
            <person name="Barry K."/>
            <person name="Bills G."/>
            <person name="Bluhm B."/>
            <person name="Cannon C."/>
            <person name="Castanera R."/>
            <person name="Culley D."/>
            <person name="Daum C."/>
            <person name="Ezra D."/>
            <person name="Gonzalez J."/>
            <person name="Henrissat B."/>
            <person name="Kuo A."/>
            <person name="Liang C."/>
            <person name="Lipzen A."/>
            <person name="Lutzoni F."/>
            <person name="Magnuson J."/>
            <person name="Mondo S."/>
            <person name="Nolan M."/>
            <person name="Ohm R."/>
            <person name="Pangilinan J."/>
            <person name="Park H.-J."/>
            <person name="Ramirez L."/>
            <person name="Alfaro M."/>
            <person name="Sun H."/>
            <person name="Tritt A."/>
            <person name="Yoshinaga Y."/>
            <person name="Zwiers L.-H."/>
            <person name="Turgeon B."/>
            <person name="Goodwin S."/>
            <person name="Spatafora J."/>
            <person name="Crous P."/>
            <person name="Grigoriev I."/>
        </authorList>
    </citation>
    <scope>NUCLEOTIDE SEQUENCE</scope>
    <source>
        <strain evidence="6">CBS 113979</strain>
    </source>
</reference>
<proteinExistence type="predicted"/>
<evidence type="ECO:0000313" key="7">
    <source>
        <dbReference type="Proteomes" id="UP000800041"/>
    </source>
</evidence>
<sequence length="409" mass="44876">MRSGFITTLLSLLSAGVCALPAAVQTPLRDAPSNRTVSPRLYAELEEASRIVDIAYCVGMTGLGVNKPFQCASRCQDFENFELVTTWNTGPLLSDSCGYIALSHPPSPPRILVAFRGTYSVSNTIADLSTIPQEYIPYPGDDNDDEPPPSSPDGPTPPKCNNCTVHSGFHTSWLHTRDAILLDLSTAVEKYPEYQMTLIGHSLGGAVACLGALDMLARGWDPVVTTFGEPMVGNEALANYINTRFDLSSNATAEDESMKFRRVTHAADPVPLLPPTEWGYSPHAGELFISKPATPPEPSDIHFCSGNADPDCLTGEEASMSAASEIADLAKEIYADKQHALKKWDDAKKKWFEVKDPTWFVPGRYKLWELFFAHRDYFWRLGLCVPGGDGWKWITGQVGDDQVVEKVDL</sequence>
<protein>
    <submittedName>
        <fullName evidence="6">Alpha/beta-hydrolase</fullName>
    </submittedName>
</protein>
<dbReference type="GO" id="GO:0016787">
    <property type="term" value="F:hydrolase activity"/>
    <property type="evidence" value="ECO:0007669"/>
    <property type="project" value="UniProtKB-KW"/>
</dbReference>
<feature type="region of interest" description="Disordered" evidence="3">
    <location>
        <begin position="136"/>
        <end position="160"/>
    </location>
</feature>
<name>A0A6G1H3M1_9PEZI</name>
<dbReference type="Pfam" id="PF01764">
    <property type="entry name" value="Lipase_3"/>
    <property type="match status" value="1"/>
</dbReference>
<dbReference type="InterPro" id="IPR002921">
    <property type="entry name" value="Fungal_lipase-type"/>
</dbReference>
<gene>
    <name evidence="6" type="ORF">K402DRAFT_374992</name>
</gene>
<dbReference type="CDD" id="cd00519">
    <property type="entry name" value="Lipase_3"/>
    <property type="match status" value="1"/>
</dbReference>
<evidence type="ECO:0000256" key="2">
    <source>
        <dbReference type="ARBA" id="ARBA00022801"/>
    </source>
</evidence>
<dbReference type="OrthoDB" id="438440at2759"/>
<evidence type="ECO:0000256" key="1">
    <source>
        <dbReference type="ARBA" id="ARBA00022729"/>
    </source>
</evidence>
<dbReference type="AlphaFoldDB" id="A0A6G1H3M1"/>
<evidence type="ECO:0000259" key="5">
    <source>
        <dbReference type="Pfam" id="PF01764"/>
    </source>
</evidence>
<dbReference type="Proteomes" id="UP000800041">
    <property type="component" value="Unassembled WGS sequence"/>
</dbReference>
<dbReference type="Gene3D" id="3.40.50.1820">
    <property type="entry name" value="alpha/beta hydrolase"/>
    <property type="match status" value="1"/>
</dbReference>
<feature type="signal peptide" evidence="4">
    <location>
        <begin position="1"/>
        <end position="19"/>
    </location>
</feature>
<keyword evidence="1 4" id="KW-0732">Signal</keyword>
<keyword evidence="2 6" id="KW-0378">Hydrolase</keyword>
<dbReference type="GO" id="GO:0006629">
    <property type="term" value="P:lipid metabolic process"/>
    <property type="evidence" value="ECO:0007669"/>
    <property type="project" value="InterPro"/>
</dbReference>
<evidence type="ECO:0000256" key="4">
    <source>
        <dbReference type="SAM" id="SignalP"/>
    </source>
</evidence>
<evidence type="ECO:0000256" key="3">
    <source>
        <dbReference type="SAM" id="MobiDB-lite"/>
    </source>
</evidence>
<evidence type="ECO:0000313" key="6">
    <source>
        <dbReference type="EMBL" id="KAF1987652.1"/>
    </source>
</evidence>
<dbReference type="InterPro" id="IPR029058">
    <property type="entry name" value="AB_hydrolase_fold"/>
</dbReference>
<dbReference type="PANTHER" id="PTHR46640:SF1">
    <property type="entry name" value="FUNGAL LIPASE-LIKE DOMAIN-CONTAINING PROTEIN-RELATED"/>
    <property type="match status" value="1"/>
</dbReference>